<proteinExistence type="inferred from homology"/>
<keyword evidence="2" id="KW-0479">Metal-binding</keyword>
<dbReference type="SUPFAM" id="SSF56300">
    <property type="entry name" value="Metallo-dependent phosphatases"/>
    <property type="match status" value="1"/>
</dbReference>
<dbReference type="eggNOG" id="COG0622">
    <property type="taxonomic scope" value="Bacteria"/>
</dbReference>
<organism evidence="4 5">
    <name type="scientific">Blautia wexlerae</name>
    <dbReference type="NCBI Taxonomy" id="418240"/>
    <lineage>
        <taxon>Bacteria</taxon>
        <taxon>Bacillati</taxon>
        <taxon>Bacillota</taxon>
        <taxon>Clostridia</taxon>
        <taxon>Lachnospirales</taxon>
        <taxon>Lachnospiraceae</taxon>
        <taxon>Blautia</taxon>
    </lineage>
</organism>
<dbReference type="EMBL" id="CYZN01000003">
    <property type="protein sequence ID" value="CUN58368.1"/>
    <property type="molecule type" value="Genomic_DNA"/>
</dbReference>
<protein>
    <recommendedName>
        <fullName evidence="2">Phosphoesterase</fullName>
        <ecNumber evidence="2">3.1.4.-</ecNumber>
    </recommendedName>
</protein>
<dbReference type="AlphaFoldDB" id="A0A173Y6L5"/>
<dbReference type="Proteomes" id="UP000095431">
    <property type="component" value="Unassembled WGS sequence"/>
</dbReference>
<dbReference type="InterPro" id="IPR024654">
    <property type="entry name" value="Calcineurin-like_PHP_lpxH"/>
</dbReference>
<dbReference type="GO" id="GO:0046872">
    <property type="term" value="F:metal ion binding"/>
    <property type="evidence" value="ECO:0007669"/>
    <property type="project" value="UniProtKB-KW"/>
</dbReference>
<dbReference type="GO" id="GO:0016787">
    <property type="term" value="F:hydrolase activity"/>
    <property type="evidence" value="ECO:0007669"/>
    <property type="project" value="UniProtKB-UniRule"/>
</dbReference>
<dbReference type="NCBIfam" id="TIGR00040">
    <property type="entry name" value="yfcE"/>
    <property type="match status" value="1"/>
</dbReference>
<evidence type="ECO:0000256" key="2">
    <source>
        <dbReference type="RuleBase" id="RU362039"/>
    </source>
</evidence>
<reference evidence="4 5" key="1">
    <citation type="submission" date="2015-09" db="EMBL/GenBank/DDBJ databases">
        <authorList>
            <consortium name="Pathogen Informatics"/>
        </authorList>
    </citation>
    <scope>NUCLEOTIDE SEQUENCE [LARGE SCALE GENOMIC DNA]</scope>
    <source>
        <strain evidence="4 5">2789STDY5834863</strain>
    </source>
</reference>
<comment type="similarity">
    <text evidence="1 2">Belongs to the metallophosphoesterase superfamily. YfcE family.</text>
</comment>
<accession>A0A173Y6L5</accession>
<dbReference type="InterPro" id="IPR041802">
    <property type="entry name" value="MPP_YfcE"/>
</dbReference>
<evidence type="ECO:0000256" key="1">
    <source>
        <dbReference type="ARBA" id="ARBA00008950"/>
    </source>
</evidence>
<dbReference type="PANTHER" id="PTHR11124">
    <property type="entry name" value="VACUOLAR SORTING PROTEIN VPS29"/>
    <property type="match status" value="1"/>
</dbReference>
<name>A0A173Y6L5_9FIRM</name>
<dbReference type="InterPro" id="IPR000979">
    <property type="entry name" value="Phosphodiesterase_MJ0936/Vps29"/>
</dbReference>
<feature type="domain" description="Calcineurin-like phosphoesterase" evidence="3">
    <location>
        <begin position="1"/>
        <end position="148"/>
    </location>
</feature>
<sequence length="159" mass="18032">MKVLIVSDTHGQDENLEETVLREAPFDYLIHCGDVEGREIFIEALAECPCTIVAGNNDFFTDLPYEEEVTLEGHKILVTHGHHYFVSRDYDKLVGNAQAKGCKIAMYGHTHMPVIENEDGILVINPGSLTYPRQRGRRPSYAVMQIEEGKDPQVEIRYL</sequence>
<evidence type="ECO:0000313" key="5">
    <source>
        <dbReference type="Proteomes" id="UP000095431"/>
    </source>
</evidence>
<evidence type="ECO:0000313" key="4">
    <source>
        <dbReference type="EMBL" id="CUN58368.1"/>
    </source>
</evidence>
<comment type="cofactor">
    <cofactor evidence="2">
        <name>a divalent metal cation</name>
        <dbReference type="ChEBI" id="CHEBI:60240"/>
    </cofactor>
</comment>
<dbReference type="Pfam" id="PF12850">
    <property type="entry name" value="Metallophos_2"/>
    <property type="match status" value="1"/>
</dbReference>
<dbReference type="CDD" id="cd00841">
    <property type="entry name" value="MPP_YfcE"/>
    <property type="match status" value="1"/>
</dbReference>
<keyword evidence="4" id="KW-0378">Hydrolase</keyword>
<evidence type="ECO:0000259" key="3">
    <source>
        <dbReference type="Pfam" id="PF12850"/>
    </source>
</evidence>
<dbReference type="RefSeq" id="WP_055199694.1">
    <property type="nucleotide sequence ID" value="NZ_BTHH01000002.1"/>
</dbReference>
<gene>
    <name evidence="4" type="ORF">ERS852478_00527</name>
</gene>
<dbReference type="InterPro" id="IPR029052">
    <property type="entry name" value="Metallo-depent_PP-like"/>
</dbReference>
<dbReference type="Gene3D" id="3.60.21.10">
    <property type="match status" value="1"/>
</dbReference>
<dbReference type="EC" id="3.1.4.-" evidence="2"/>